<accession>A0A0L6U5Y4</accession>
<sequence length="183" mass="19698">MPNPINPQVPWSPPPHIQPGLSTQEYSLDYAPPSVDITLPPLPQQSIAAPLGQPLPRSVSPLPPDVPPILAAPGDSLAVQLAIAKANGVPRKRQRTADQVRDSVASATARKLQQAANKAKVARVKATARATKEMIKAAELAAVDSRFKWTEEASLELLAFVKIIKEEHDELSVKQPGFTPFSK</sequence>
<dbReference type="EMBL" id="LAVV01015395">
    <property type="protein sequence ID" value="KNZ43916.1"/>
    <property type="molecule type" value="Genomic_DNA"/>
</dbReference>
<reference evidence="2 3" key="1">
    <citation type="submission" date="2015-08" db="EMBL/GenBank/DDBJ databases">
        <title>Next Generation Sequencing and Analysis of the Genome of Puccinia sorghi L Schw, the Causal Agent of Maize Common Rust.</title>
        <authorList>
            <person name="Rochi L."/>
            <person name="Burguener G."/>
            <person name="Darino M."/>
            <person name="Turjanski A."/>
            <person name="Kreff E."/>
            <person name="Dieguez M.J."/>
            <person name="Sacco F."/>
        </authorList>
    </citation>
    <scope>NUCLEOTIDE SEQUENCE [LARGE SCALE GENOMIC DNA]</scope>
    <source>
        <strain evidence="2 3">RO10H11247</strain>
    </source>
</reference>
<feature type="region of interest" description="Disordered" evidence="1">
    <location>
        <begin position="1"/>
        <end position="28"/>
    </location>
</feature>
<evidence type="ECO:0000313" key="3">
    <source>
        <dbReference type="Proteomes" id="UP000037035"/>
    </source>
</evidence>
<dbReference type="Proteomes" id="UP000037035">
    <property type="component" value="Unassembled WGS sequence"/>
</dbReference>
<dbReference type="AlphaFoldDB" id="A0A0L6U5Y4"/>
<evidence type="ECO:0008006" key="4">
    <source>
        <dbReference type="Google" id="ProtNLM"/>
    </source>
</evidence>
<evidence type="ECO:0000313" key="2">
    <source>
        <dbReference type="EMBL" id="KNZ43916.1"/>
    </source>
</evidence>
<dbReference type="VEuPathDB" id="FungiDB:VP01_9712g1"/>
<comment type="caution">
    <text evidence="2">The sequence shown here is derived from an EMBL/GenBank/DDBJ whole genome shotgun (WGS) entry which is preliminary data.</text>
</comment>
<name>A0A0L6U5Y4_9BASI</name>
<gene>
    <name evidence="2" type="ORF">VP01_9712g1</name>
</gene>
<protein>
    <recommendedName>
        <fullName evidence="4">No apical meristem-associated C-terminal domain-containing protein</fullName>
    </recommendedName>
</protein>
<feature type="compositionally biased region" description="Pro residues" evidence="1">
    <location>
        <begin position="1"/>
        <end position="17"/>
    </location>
</feature>
<organism evidence="2 3">
    <name type="scientific">Puccinia sorghi</name>
    <dbReference type="NCBI Taxonomy" id="27349"/>
    <lineage>
        <taxon>Eukaryota</taxon>
        <taxon>Fungi</taxon>
        <taxon>Dikarya</taxon>
        <taxon>Basidiomycota</taxon>
        <taxon>Pucciniomycotina</taxon>
        <taxon>Pucciniomycetes</taxon>
        <taxon>Pucciniales</taxon>
        <taxon>Pucciniaceae</taxon>
        <taxon>Puccinia</taxon>
    </lineage>
</organism>
<proteinExistence type="predicted"/>
<keyword evidence="3" id="KW-1185">Reference proteome</keyword>
<evidence type="ECO:0000256" key="1">
    <source>
        <dbReference type="SAM" id="MobiDB-lite"/>
    </source>
</evidence>